<dbReference type="InterPro" id="IPR001387">
    <property type="entry name" value="Cro/C1-type_HTH"/>
</dbReference>
<dbReference type="RefSeq" id="WP_132821054.1">
    <property type="nucleotide sequence ID" value="NZ_SMKI01000411.1"/>
</dbReference>
<dbReference type="Proteomes" id="UP000295345">
    <property type="component" value="Unassembled WGS sequence"/>
</dbReference>
<proteinExistence type="predicted"/>
<dbReference type="GO" id="GO:0003677">
    <property type="term" value="F:DNA binding"/>
    <property type="evidence" value="ECO:0007669"/>
    <property type="project" value="InterPro"/>
</dbReference>
<dbReference type="SUPFAM" id="SSF47413">
    <property type="entry name" value="lambda repressor-like DNA-binding domains"/>
    <property type="match status" value="1"/>
</dbReference>
<dbReference type="Gene3D" id="1.10.260.40">
    <property type="entry name" value="lambda repressor-like DNA-binding domains"/>
    <property type="match status" value="1"/>
</dbReference>
<evidence type="ECO:0000259" key="1">
    <source>
        <dbReference type="PROSITE" id="PS50943"/>
    </source>
</evidence>
<protein>
    <submittedName>
        <fullName evidence="2">XRE family transcriptional regulator</fullName>
    </submittedName>
</protein>
<dbReference type="InterPro" id="IPR043917">
    <property type="entry name" value="DUF5753"/>
</dbReference>
<sequence length="278" mass="31412">MTTASPVVRRRRLGLELKRLREAAGMKGSEASRNLKWSASKLSRIEAGRSTPTPADVTRLLDLYRVEDSEQREKLAKLTREARKKGWWQLYSDVPYSTYIGLEAEAESMLTYQNVIPGLFQTSRYAEEINRATVPGLSEEALEQRLDVRMQRQQVLTGANALEVRAVLDESALRRLVGGAEVMREQLDRLLELADLPNVLLQAIPFSSGAHPGTLEGPFNILRFPHQEDPDVVYVEANSDPYPGDTQRYEVLFDNLRANAMSVPQTLAMIRNMVKKEL</sequence>
<keyword evidence="3" id="KW-1185">Reference proteome</keyword>
<dbReference type="CDD" id="cd00093">
    <property type="entry name" value="HTH_XRE"/>
    <property type="match status" value="1"/>
</dbReference>
<dbReference type="AlphaFoldDB" id="A0A4V2Y174"/>
<dbReference type="PROSITE" id="PS50943">
    <property type="entry name" value="HTH_CROC1"/>
    <property type="match status" value="1"/>
</dbReference>
<comment type="caution">
    <text evidence="2">The sequence shown here is derived from an EMBL/GenBank/DDBJ whole genome shotgun (WGS) entry which is preliminary data.</text>
</comment>
<dbReference type="EMBL" id="SMKI01000411">
    <property type="protein sequence ID" value="TDC67645.1"/>
    <property type="molecule type" value="Genomic_DNA"/>
</dbReference>
<dbReference type="OrthoDB" id="5177725at2"/>
<evidence type="ECO:0000313" key="2">
    <source>
        <dbReference type="EMBL" id="TDC67645.1"/>
    </source>
</evidence>
<dbReference type="Pfam" id="PF13560">
    <property type="entry name" value="HTH_31"/>
    <property type="match status" value="1"/>
</dbReference>
<feature type="domain" description="HTH cro/C1-type" evidence="1">
    <location>
        <begin position="17"/>
        <end position="71"/>
    </location>
</feature>
<dbReference type="Pfam" id="PF19054">
    <property type="entry name" value="DUF5753"/>
    <property type="match status" value="1"/>
</dbReference>
<organism evidence="2 3">
    <name type="scientific">Streptomyces hainanensis</name>
    <dbReference type="NCBI Taxonomy" id="402648"/>
    <lineage>
        <taxon>Bacteria</taxon>
        <taxon>Bacillati</taxon>
        <taxon>Actinomycetota</taxon>
        <taxon>Actinomycetes</taxon>
        <taxon>Kitasatosporales</taxon>
        <taxon>Streptomycetaceae</taxon>
        <taxon>Streptomyces</taxon>
    </lineage>
</organism>
<dbReference type="SMART" id="SM00530">
    <property type="entry name" value="HTH_XRE"/>
    <property type="match status" value="1"/>
</dbReference>
<dbReference type="InterPro" id="IPR010982">
    <property type="entry name" value="Lambda_DNA-bd_dom_sf"/>
</dbReference>
<accession>A0A4V2Y174</accession>
<reference evidence="2 3" key="1">
    <citation type="submission" date="2019-03" db="EMBL/GenBank/DDBJ databases">
        <title>Draft genome sequences of novel Actinobacteria.</title>
        <authorList>
            <person name="Sahin N."/>
            <person name="Ay H."/>
            <person name="Saygin H."/>
        </authorList>
    </citation>
    <scope>NUCLEOTIDE SEQUENCE [LARGE SCALE GENOMIC DNA]</scope>
    <source>
        <strain evidence="2 3">DSM 41900</strain>
    </source>
</reference>
<name>A0A4V2Y174_9ACTN</name>
<evidence type="ECO:0000313" key="3">
    <source>
        <dbReference type="Proteomes" id="UP000295345"/>
    </source>
</evidence>
<gene>
    <name evidence="2" type="ORF">E1283_28530</name>
</gene>